<keyword evidence="2" id="KW-0677">Repeat</keyword>
<dbReference type="InterPro" id="IPR003591">
    <property type="entry name" value="Leu-rich_rpt_typical-subtyp"/>
</dbReference>
<dbReference type="Pfam" id="PF00560">
    <property type="entry name" value="LRR_1"/>
    <property type="match status" value="1"/>
</dbReference>
<name>A0A7E5VTZ1_TRINI</name>
<dbReference type="OrthoDB" id="2013775at2759"/>
<evidence type="ECO:0000256" key="1">
    <source>
        <dbReference type="ARBA" id="ARBA00022614"/>
    </source>
</evidence>
<dbReference type="InterPro" id="IPR001611">
    <property type="entry name" value="Leu-rich_rpt"/>
</dbReference>
<dbReference type="GeneID" id="113496653"/>
<keyword evidence="4" id="KW-0472">Membrane</keyword>
<feature type="region of interest" description="Disordered" evidence="3">
    <location>
        <begin position="457"/>
        <end position="490"/>
    </location>
</feature>
<feature type="compositionally biased region" description="Basic and acidic residues" evidence="3">
    <location>
        <begin position="476"/>
        <end position="490"/>
    </location>
</feature>
<gene>
    <name evidence="7" type="primary">LOC113496653</name>
</gene>
<dbReference type="RefSeq" id="XP_026731737.1">
    <property type="nucleotide sequence ID" value="XM_026875936.1"/>
</dbReference>
<dbReference type="PANTHER" id="PTHR45712:SF22">
    <property type="entry name" value="INSULIN-LIKE GROWTH FACTOR-BINDING PROTEIN COMPLEX ACID LABILE SUBUNIT"/>
    <property type="match status" value="1"/>
</dbReference>
<accession>A0A7E5VTZ1</accession>
<dbReference type="AlphaFoldDB" id="A0A7E5VTZ1"/>
<dbReference type="Pfam" id="PF13855">
    <property type="entry name" value="LRR_8"/>
    <property type="match status" value="2"/>
</dbReference>
<evidence type="ECO:0000256" key="5">
    <source>
        <dbReference type="SAM" id="SignalP"/>
    </source>
</evidence>
<evidence type="ECO:0000256" key="4">
    <source>
        <dbReference type="SAM" id="Phobius"/>
    </source>
</evidence>
<evidence type="ECO:0000256" key="2">
    <source>
        <dbReference type="ARBA" id="ARBA00022737"/>
    </source>
</evidence>
<dbReference type="SMART" id="SM00369">
    <property type="entry name" value="LRR_TYP"/>
    <property type="match status" value="5"/>
</dbReference>
<keyword evidence="4" id="KW-0812">Transmembrane</keyword>
<dbReference type="Proteomes" id="UP000322000">
    <property type="component" value="Chromosome 8"/>
</dbReference>
<proteinExistence type="predicted"/>
<evidence type="ECO:0000313" key="6">
    <source>
        <dbReference type="Proteomes" id="UP000322000"/>
    </source>
</evidence>
<evidence type="ECO:0000256" key="3">
    <source>
        <dbReference type="SAM" id="MobiDB-lite"/>
    </source>
</evidence>
<reference evidence="7" key="1">
    <citation type="submission" date="2025-08" db="UniProtKB">
        <authorList>
            <consortium name="RefSeq"/>
        </authorList>
    </citation>
    <scope>IDENTIFICATION</scope>
</reference>
<dbReference type="PANTHER" id="PTHR45712">
    <property type="entry name" value="AGAP008170-PA"/>
    <property type="match status" value="1"/>
</dbReference>
<dbReference type="InterPro" id="IPR050333">
    <property type="entry name" value="SLRP"/>
</dbReference>
<dbReference type="InterPro" id="IPR032675">
    <property type="entry name" value="LRR_dom_sf"/>
</dbReference>
<dbReference type="InParanoid" id="A0A7E5VTZ1"/>
<feature type="signal peptide" evidence="5">
    <location>
        <begin position="1"/>
        <end position="21"/>
    </location>
</feature>
<protein>
    <submittedName>
        <fullName evidence="7">Leucine-rich repeat-containing G-protein coupled receptor 5-like</fullName>
    </submittedName>
</protein>
<organism evidence="6 7">
    <name type="scientific">Trichoplusia ni</name>
    <name type="common">Cabbage looper</name>
    <dbReference type="NCBI Taxonomy" id="7111"/>
    <lineage>
        <taxon>Eukaryota</taxon>
        <taxon>Metazoa</taxon>
        <taxon>Ecdysozoa</taxon>
        <taxon>Arthropoda</taxon>
        <taxon>Hexapoda</taxon>
        <taxon>Insecta</taxon>
        <taxon>Pterygota</taxon>
        <taxon>Neoptera</taxon>
        <taxon>Endopterygota</taxon>
        <taxon>Lepidoptera</taxon>
        <taxon>Glossata</taxon>
        <taxon>Ditrysia</taxon>
        <taxon>Noctuoidea</taxon>
        <taxon>Noctuidae</taxon>
        <taxon>Plusiinae</taxon>
        <taxon>Trichoplusia</taxon>
    </lineage>
</organism>
<feature type="chain" id="PRO_5028932308" evidence="5">
    <location>
        <begin position="22"/>
        <end position="502"/>
    </location>
</feature>
<evidence type="ECO:0000313" key="7">
    <source>
        <dbReference type="RefSeq" id="XP_026731737.1"/>
    </source>
</evidence>
<keyword evidence="5" id="KW-0732">Signal</keyword>
<keyword evidence="1" id="KW-0433">Leucine-rich repeat</keyword>
<dbReference type="KEGG" id="tnl:113496653"/>
<keyword evidence="4" id="KW-1133">Transmembrane helix</keyword>
<dbReference type="Gene3D" id="3.80.10.10">
    <property type="entry name" value="Ribonuclease Inhibitor"/>
    <property type="match status" value="3"/>
</dbReference>
<keyword evidence="6" id="KW-1185">Reference proteome</keyword>
<sequence length="502" mass="56731">MASDVLQSALSIWLVISLVSAGVVRRQADDLDEQPCTTYMVNGLLHLDCSNRGLKDLPDELDYDAEVLLLSNNNFRSFPSQLENFTNVKALDLSGNHLNIPIPDYLEKWTNLTTLNLSNNLYDTWIINAQKYAVKILDLSKNKISIIDDRAFTTMPQLHYLDLSENRIYDLPAEVFAEAHHLDTLILSRNYFSDVPAFQSPSLRSLQLCSCQVANINVDSLAGMGSLLEIDLSMNQLESLPDNLASYTLQELNLSYNSINTLTDGTFSSLPHLAVLDLRGNEFRDVWSTSHFASNPFLREVHVKGNRWSCEGFSVNLLLTYEFLTKEPPKVFDIKSLICYTPSNVTQMSWQQAYIKTWHPMESNTPSFTTMAVLVGIIIGVVITSCVCRGLMAVSSPTPIRQQPETTVLNLNGGVPQSRVESVVLRVPLREDLPPSYDEALLMPRLNSSFHSLPDFVDEEEEPRNYRRSRSIGDLTESRPRMGDRRSLRRPVEIHTRITIDE</sequence>
<dbReference type="SUPFAM" id="SSF52058">
    <property type="entry name" value="L domain-like"/>
    <property type="match status" value="1"/>
</dbReference>
<dbReference type="PROSITE" id="PS51450">
    <property type="entry name" value="LRR"/>
    <property type="match status" value="2"/>
</dbReference>
<feature type="transmembrane region" description="Helical" evidence="4">
    <location>
        <begin position="371"/>
        <end position="392"/>
    </location>
</feature>